<sequence length="244" mass="28103">MSVKKAISLGVGIGVLFIIVLIIYGVTHTFNQTKREDHLVKGVDLSAYQGDIDWELLADQNIDFAFIKATEGNDYVDTKFKTNWEASQKTALKVGAYHFLNYDTTGKAQAQNFIANVPVSDQNLPPVVDLELYGIYEDNALPKEQVKVILDEFLKELENHYGVKPIIYTTQRIFKMYIGTDYKDYQIWIVDLDNAWPETLPNGETFTFWQYSHRGMMDGYDGDETFIDMNLYNGTYAEFIEEFF</sequence>
<dbReference type="AlphaFoldDB" id="A0A1F2PCK4"/>
<reference evidence="5 7" key="1">
    <citation type="submission" date="2015-09" db="EMBL/GenBank/DDBJ databases">
        <title>Genome sequence of Acetobacterium wieringae DSM 1911.</title>
        <authorList>
            <person name="Poehlein A."/>
            <person name="Bengelsdorf F.R."/>
            <person name="Schiel-Bengelsdorf B."/>
            <person name="Duerre P."/>
            <person name="Daniel R."/>
        </authorList>
    </citation>
    <scope>NUCLEOTIDE SEQUENCE [LARGE SCALE GENOMIC DNA]</scope>
    <source>
        <strain evidence="5 7">DSM 1911</strain>
    </source>
</reference>
<dbReference type="STRING" id="52694.ACWI_35100"/>
<keyword evidence="4" id="KW-1133">Transmembrane helix</keyword>
<evidence type="ECO:0000313" key="5">
    <source>
        <dbReference type="EMBL" id="OFV68973.1"/>
    </source>
</evidence>
<dbReference type="SMART" id="SM00641">
    <property type="entry name" value="Glyco_25"/>
    <property type="match status" value="1"/>
</dbReference>
<dbReference type="InterPro" id="IPR018077">
    <property type="entry name" value="Glyco_hydro_fam25_subgr"/>
</dbReference>
<evidence type="ECO:0000256" key="1">
    <source>
        <dbReference type="ARBA" id="ARBA00010646"/>
    </source>
</evidence>
<dbReference type="EMBL" id="VSLA01000002">
    <property type="protein sequence ID" value="TYC88120.1"/>
    <property type="molecule type" value="Genomic_DNA"/>
</dbReference>
<dbReference type="EC" id="3.2.1.17" evidence="5"/>
<dbReference type="PANTHER" id="PTHR34135">
    <property type="entry name" value="LYSOZYME"/>
    <property type="match status" value="1"/>
</dbReference>
<dbReference type="Proteomes" id="UP000322619">
    <property type="component" value="Unassembled WGS sequence"/>
</dbReference>
<keyword evidence="4" id="KW-0812">Transmembrane</keyword>
<dbReference type="Pfam" id="PF01183">
    <property type="entry name" value="Glyco_hydro_25"/>
    <property type="match status" value="1"/>
</dbReference>
<evidence type="ECO:0000313" key="6">
    <source>
        <dbReference type="EMBL" id="TYC88120.1"/>
    </source>
</evidence>
<dbReference type="GO" id="GO:0016998">
    <property type="term" value="P:cell wall macromolecule catabolic process"/>
    <property type="evidence" value="ECO:0007669"/>
    <property type="project" value="InterPro"/>
</dbReference>
<evidence type="ECO:0000313" key="8">
    <source>
        <dbReference type="Proteomes" id="UP000322619"/>
    </source>
</evidence>
<comment type="caution">
    <text evidence="5">The sequence shown here is derived from an EMBL/GenBank/DDBJ whole genome shotgun (WGS) entry which is preliminary data.</text>
</comment>
<keyword evidence="3 5" id="KW-0326">Glycosidase</keyword>
<dbReference type="InterPro" id="IPR017853">
    <property type="entry name" value="GH"/>
</dbReference>
<gene>
    <name evidence="5" type="primary">acm_2</name>
    <name evidence="5" type="ORF">ACWI_35100</name>
    <name evidence="6" type="ORF">FXB42_00450</name>
</gene>
<evidence type="ECO:0000256" key="3">
    <source>
        <dbReference type="ARBA" id="ARBA00023295"/>
    </source>
</evidence>
<dbReference type="GO" id="GO:0016052">
    <property type="term" value="P:carbohydrate catabolic process"/>
    <property type="evidence" value="ECO:0007669"/>
    <property type="project" value="TreeGrafter"/>
</dbReference>
<dbReference type="PANTHER" id="PTHR34135:SF2">
    <property type="entry name" value="LYSOZYME"/>
    <property type="match status" value="1"/>
</dbReference>
<dbReference type="PROSITE" id="PS51904">
    <property type="entry name" value="GLYCOSYL_HYDROL_F25_2"/>
    <property type="match status" value="1"/>
</dbReference>
<reference evidence="6 8" key="2">
    <citation type="submission" date="2019-08" db="EMBL/GenBank/DDBJ databases">
        <title>Isolation and enrichment of carboxydotrophic bacteria from anaerobic sludge for the production of bio-based chemicals from syngas.</title>
        <authorList>
            <person name="Antares A.L."/>
            <person name="Moreira J."/>
            <person name="Diender M."/>
            <person name="Parshina S.N."/>
            <person name="Stams A.J.M."/>
            <person name="Alves M."/>
            <person name="Alves J.I."/>
            <person name="Sousa D.Z."/>
        </authorList>
    </citation>
    <scope>NUCLEOTIDE SEQUENCE [LARGE SCALE GENOMIC DNA]</scope>
    <source>
        <strain evidence="6 8">JM</strain>
    </source>
</reference>
<keyword evidence="2 5" id="KW-0378">Hydrolase</keyword>
<evidence type="ECO:0000256" key="2">
    <source>
        <dbReference type="ARBA" id="ARBA00022801"/>
    </source>
</evidence>
<dbReference type="Proteomes" id="UP000176244">
    <property type="component" value="Unassembled WGS sequence"/>
</dbReference>
<keyword evidence="4" id="KW-0472">Membrane</keyword>
<evidence type="ECO:0000256" key="4">
    <source>
        <dbReference type="SAM" id="Phobius"/>
    </source>
</evidence>
<organism evidence="5 7">
    <name type="scientific">Acetobacterium wieringae</name>
    <dbReference type="NCBI Taxonomy" id="52694"/>
    <lineage>
        <taxon>Bacteria</taxon>
        <taxon>Bacillati</taxon>
        <taxon>Bacillota</taxon>
        <taxon>Clostridia</taxon>
        <taxon>Eubacteriales</taxon>
        <taxon>Eubacteriaceae</taxon>
        <taxon>Acetobacterium</taxon>
    </lineage>
</organism>
<dbReference type="Gene3D" id="3.20.20.80">
    <property type="entry name" value="Glycosidases"/>
    <property type="match status" value="1"/>
</dbReference>
<dbReference type="SUPFAM" id="SSF51445">
    <property type="entry name" value="(Trans)glycosidases"/>
    <property type="match status" value="1"/>
</dbReference>
<dbReference type="OrthoDB" id="9783374at2"/>
<dbReference type="EMBL" id="LKEU01000050">
    <property type="protein sequence ID" value="OFV68973.1"/>
    <property type="molecule type" value="Genomic_DNA"/>
</dbReference>
<feature type="transmembrane region" description="Helical" evidence="4">
    <location>
        <begin position="6"/>
        <end position="26"/>
    </location>
</feature>
<evidence type="ECO:0000313" key="7">
    <source>
        <dbReference type="Proteomes" id="UP000176244"/>
    </source>
</evidence>
<comment type="similarity">
    <text evidence="1">Belongs to the glycosyl hydrolase 25 family.</text>
</comment>
<protein>
    <submittedName>
        <fullName evidence="5">Lysozyme M1</fullName>
        <ecNumber evidence="5">3.2.1.17</ecNumber>
    </submittedName>
</protein>
<dbReference type="GO" id="GO:0003796">
    <property type="term" value="F:lysozyme activity"/>
    <property type="evidence" value="ECO:0007669"/>
    <property type="project" value="UniProtKB-EC"/>
</dbReference>
<proteinExistence type="inferred from homology"/>
<name>A0A1F2PCK4_9FIRM</name>
<dbReference type="InterPro" id="IPR002053">
    <property type="entry name" value="Glyco_hydro_25"/>
</dbReference>
<accession>A0A1F2PCK4</accession>
<dbReference type="RefSeq" id="WP_070372741.1">
    <property type="nucleotide sequence ID" value="NZ_CP097897.1"/>
</dbReference>
<dbReference type="GO" id="GO:0009253">
    <property type="term" value="P:peptidoglycan catabolic process"/>
    <property type="evidence" value="ECO:0007669"/>
    <property type="project" value="InterPro"/>
</dbReference>